<reference evidence="8" key="1">
    <citation type="submission" date="2025-08" db="UniProtKB">
        <authorList>
            <consortium name="RefSeq"/>
        </authorList>
    </citation>
    <scope>IDENTIFICATION</scope>
</reference>
<evidence type="ECO:0000256" key="5">
    <source>
        <dbReference type="SAM" id="Phobius"/>
    </source>
</evidence>
<protein>
    <submittedName>
        <fullName evidence="8">T-cell surface antigen CD2 isoform X1</fullName>
    </submittedName>
</protein>
<dbReference type="Gene3D" id="2.60.40.10">
    <property type="entry name" value="Immunoglobulins"/>
    <property type="match status" value="2"/>
</dbReference>
<dbReference type="GeneID" id="106563738"/>
<organism evidence="7 8">
    <name type="scientific">Salmo salar</name>
    <name type="common">Atlantic salmon</name>
    <dbReference type="NCBI Taxonomy" id="8030"/>
    <lineage>
        <taxon>Eukaryota</taxon>
        <taxon>Metazoa</taxon>
        <taxon>Chordata</taxon>
        <taxon>Craniata</taxon>
        <taxon>Vertebrata</taxon>
        <taxon>Euteleostomi</taxon>
        <taxon>Actinopterygii</taxon>
        <taxon>Neopterygii</taxon>
        <taxon>Teleostei</taxon>
        <taxon>Protacanthopterygii</taxon>
        <taxon>Salmoniformes</taxon>
        <taxon>Salmonidae</taxon>
        <taxon>Salmoninae</taxon>
        <taxon>Salmo</taxon>
    </lineage>
</organism>
<dbReference type="PANTHER" id="PTHR12080">
    <property type="entry name" value="SIGNALING LYMPHOCYTIC ACTIVATION MOLECULE"/>
    <property type="match status" value="1"/>
</dbReference>
<accession>A0A1S3L2K2</accession>
<dbReference type="KEGG" id="sasa:106563738"/>
<dbReference type="InterPro" id="IPR015632">
    <property type="entry name" value="CD2"/>
</dbReference>
<dbReference type="PANTHER" id="PTHR12080:SF134">
    <property type="entry name" value="CD48 ANTIGEN"/>
    <property type="match status" value="1"/>
</dbReference>
<evidence type="ECO:0000313" key="8">
    <source>
        <dbReference type="RefSeq" id="XP_013985040.2"/>
    </source>
</evidence>
<gene>
    <name evidence="8" type="primary">LOC106563738</name>
</gene>
<keyword evidence="3 5" id="KW-0472">Membrane</keyword>
<dbReference type="InterPro" id="IPR015631">
    <property type="entry name" value="CD2/SLAM_rcpt"/>
</dbReference>
<feature type="chain" id="PRO_5045706524" evidence="6">
    <location>
        <begin position="33"/>
        <end position="316"/>
    </location>
</feature>
<keyword evidence="7" id="KW-1185">Reference proteome</keyword>
<dbReference type="AlphaFoldDB" id="A0A1S3L2K2"/>
<feature type="signal peptide" evidence="6">
    <location>
        <begin position="1"/>
        <end position="32"/>
    </location>
</feature>
<keyword evidence="5" id="KW-1133">Transmembrane helix</keyword>
<dbReference type="SUPFAM" id="SSF48726">
    <property type="entry name" value="Immunoglobulin"/>
    <property type="match status" value="2"/>
</dbReference>
<evidence type="ECO:0000256" key="1">
    <source>
        <dbReference type="ARBA" id="ARBA00004370"/>
    </source>
</evidence>
<evidence type="ECO:0000256" key="3">
    <source>
        <dbReference type="ARBA" id="ARBA00023136"/>
    </source>
</evidence>
<dbReference type="InterPro" id="IPR013783">
    <property type="entry name" value="Ig-like_fold"/>
</dbReference>
<evidence type="ECO:0000313" key="7">
    <source>
        <dbReference type="Proteomes" id="UP001652741"/>
    </source>
</evidence>
<proteinExistence type="predicted"/>
<dbReference type="RefSeq" id="XP_013985040.2">
    <property type="nucleotide sequence ID" value="XM_014129565.2"/>
</dbReference>
<keyword evidence="5" id="KW-0812">Transmembrane</keyword>
<keyword evidence="4" id="KW-0325">Glycoprotein</keyword>
<evidence type="ECO:0000256" key="6">
    <source>
        <dbReference type="SAM" id="SignalP"/>
    </source>
</evidence>
<dbReference type="InterPro" id="IPR036179">
    <property type="entry name" value="Ig-like_dom_sf"/>
</dbReference>
<evidence type="ECO:0000256" key="4">
    <source>
        <dbReference type="ARBA" id="ARBA00023180"/>
    </source>
</evidence>
<dbReference type="Proteomes" id="UP001652741">
    <property type="component" value="Chromosome ssa11"/>
</dbReference>
<evidence type="ECO:0000256" key="2">
    <source>
        <dbReference type="ARBA" id="ARBA00022729"/>
    </source>
</evidence>
<comment type="subcellular location">
    <subcellularLocation>
        <location evidence="1">Membrane</location>
    </subcellularLocation>
</comment>
<dbReference type="PRINTS" id="PR01870">
    <property type="entry name" value="CD2ANTIGEN"/>
</dbReference>
<feature type="transmembrane region" description="Helical" evidence="5">
    <location>
        <begin position="217"/>
        <end position="238"/>
    </location>
</feature>
<keyword evidence="2 6" id="KW-0732">Signal</keyword>
<name>A0A1S3L2K2_SALSA</name>
<sequence length="316" mass="35663">MSSTHTLRALTSTGGLPMWMLLLHLYIRYVIAEDTRVVGRVGNSIFLHPKMHLHAKISDVRWKYVNTNMLIARNGTLVNLTDRCEIFLNGSLKFNEGLKRDSGIYTVQQFSENGDCLSERRIELSILEPVSKPKVRTSCTFDGRVVLTCSVDKGDRVVMNWNKQPYAWTGSNQTLSSGPILFLDSYTPGKLTCVAMNEISEEGFSPVVPTCRGRTSAVAAFGFFAFAMTTLAVAILNLKMRCQKKKKGKSQTELCLDVEENNYIEMRGNLCNKCPQEETTIHLDQDTSHYEFCRPIAPASSQRKRRLSLELNDIYV</sequence>
<dbReference type="GO" id="GO:0016020">
    <property type="term" value="C:membrane"/>
    <property type="evidence" value="ECO:0007669"/>
    <property type="project" value="UniProtKB-SubCell"/>
</dbReference>